<dbReference type="InterPro" id="IPR013783">
    <property type="entry name" value="Ig-like_fold"/>
</dbReference>
<evidence type="ECO:0000313" key="4">
    <source>
        <dbReference type="EMBL" id="MDE5418739.1"/>
    </source>
</evidence>
<dbReference type="Proteomes" id="UP001528920">
    <property type="component" value="Unassembled WGS sequence"/>
</dbReference>
<dbReference type="SUPFAM" id="SSF48726">
    <property type="entry name" value="Immunoglobulin"/>
    <property type="match status" value="10"/>
</dbReference>
<feature type="domain" description="Ig-like" evidence="3">
    <location>
        <begin position="1926"/>
        <end position="2007"/>
    </location>
</feature>
<dbReference type="InterPro" id="IPR007110">
    <property type="entry name" value="Ig-like_dom"/>
</dbReference>
<evidence type="ECO:0000256" key="1">
    <source>
        <dbReference type="ARBA" id="ARBA00022737"/>
    </source>
</evidence>
<dbReference type="PROSITE" id="PS50835">
    <property type="entry name" value="IG_LIKE"/>
    <property type="match status" value="12"/>
</dbReference>
<feature type="domain" description="Ig-like" evidence="3">
    <location>
        <begin position="1542"/>
        <end position="1634"/>
    </location>
</feature>
<feature type="domain" description="Ig-like" evidence="3">
    <location>
        <begin position="2465"/>
        <end position="2561"/>
    </location>
</feature>
<reference evidence="4 5" key="1">
    <citation type="submission" date="2022-01" db="EMBL/GenBank/DDBJ databases">
        <title>Labilibaculum sp. nov, a marine bacterium isolated from Antarctica.</title>
        <authorList>
            <person name="Dai W."/>
        </authorList>
    </citation>
    <scope>NUCLEOTIDE SEQUENCE [LARGE SCALE GENOMIC DNA]</scope>
    <source>
        <strain evidence="4 5">DW002</strain>
    </source>
</reference>
<comment type="caution">
    <text evidence="4">The sequence shown here is derived from an EMBL/GenBank/DDBJ whole genome shotgun (WGS) entry which is preliminary data.</text>
</comment>
<organism evidence="4 5">
    <name type="scientific">Paralabilibaculum antarcticum</name>
    <dbReference type="NCBI Taxonomy" id="2912572"/>
    <lineage>
        <taxon>Bacteria</taxon>
        <taxon>Pseudomonadati</taxon>
        <taxon>Bacteroidota</taxon>
        <taxon>Bacteroidia</taxon>
        <taxon>Marinilabiliales</taxon>
        <taxon>Marinifilaceae</taxon>
        <taxon>Paralabilibaculum</taxon>
    </lineage>
</organism>
<feature type="domain" description="Ig-like" evidence="3">
    <location>
        <begin position="1726"/>
        <end position="1816"/>
    </location>
</feature>
<keyword evidence="5" id="KW-1185">Reference proteome</keyword>
<keyword evidence="1" id="KW-0677">Repeat</keyword>
<dbReference type="InterPro" id="IPR044023">
    <property type="entry name" value="Ig_7"/>
</dbReference>
<name>A0ABT5VWR1_9BACT</name>
<feature type="domain" description="Ig-like" evidence="3">
    <location>
        <begin position="3176"/>
        <end position="3254"/>
    </location>
</feature>
<gene>
    <name evidence="4" type="ORF">L3049_12055</name>
</gene>
<feature type="domain" description="Ig-like" evidence="3">
    <location>
        <begin position="1652"/>
        <end position="1723"/>
    </location>
</feature>
<dbReference type="Pfam" id="PF19081">
    <property type="entry name" value="Ig_7"/>
    <property type="match status" value="1"/>
</dbReference>
<keyword evidence="2" id="KW-1015">Disulfide bond</keyword>
<feature type="domain" description="Ig-like" evidence="3">
    <location>
        <begin position="2831"/>
        <end position="2911"/>
    </location>
</feature>
<feature type="domain" description="Ig-like" evidence="3">
    <location>
        <begin position="2097"/>
        <end position="2185"/>
    </location>
</feature>
<dbReference type="PANTHER" id="PTHR44170:SF54">
    <property type="entry name" value="FI24025P1"/>
    <property type="match status" value="1"/>
</dbReference>
<dbReference type="InterPro" id="IPR036179">
    <property type="entry name" value="Ig-like_dom_sf"/>
</dbReference>
<proteinExistence type="predicted"/>
<feature type="domain" description="Ig-like" evidence="3">
    <location>
        <begin position="3427"/>
        <end position="3514"/>
    </location>
</feature>
<evidence type="ECO:0000256" key="2">
    <source>
        <dbReference type="ARBA" id="ARBA00023157"/>
    </source>
</evidence>
<evidence type="ECO:0000259" key="3">
    <source>
        <dbReference type="PROSITE" id="PS50835"/>
    </source>
</evidence>
<dbReference type="InterPro" id="IPR026341">
    <property type="entry name" value="T9SS_type_B"/>
</dbReference>
<dbReference type="RefSeq" id="WP_275110071.1">
    <property type="nucleotide sequence ID" value="NZ_JAKJSC010000002.1"/>
</dbReference>
<dbReference type="InterPro" id="IPR003598">
    <property type="entry name" value="Ig_sub2"/>
</dbReference>
<feature type="domain" description="Ig-like" evidence="3">
    <location>
        <begin position="3088"/>
        <end position="3172"/>
    </location>
</feature>
<feature type="domain" description="Ig-like" evidence="3">
    <location>
        <begin position="1287"/>
        <end position="1379"/>
    </location>
</feature>
<evidence type="ECO:0000313" key="5">
    <source>
        <dbReference type="Proteomes" id="UP001528920"/>
    </source>
</evidence>
<dbReference type="Gene3D" id="2.60.40.10">
    <property type="entry name" value="Immunoglobulins"/>
    <property type="match status" value="17"/>
</dbReference>
<dbReference type="EMBL" id="JAKJSC010000002">
    <property type="protein sequence ID" value="MDE5418739.1"/>
    <property type="molecule type" value="Genomic_DNA"/>
</dbReference>
<feature type="domain" description="Ig-like" evidence="3">
    <location>
        <begin position="3344"/>
        <end position="3426"/>
    </location>
</feature>
<dbReference type="NCBIfam" id="TIGR04131">
    <property type="entry name" value="Bac_Flav_CTERM"/>
    <property type="match status" value="1"/>
</dbReference>
<protein>
    <submittedName>
        <fullName evidence="4">Gliding motility-associated C-terminal domain-containing protein</fullName>
    </submittedName>
</protein>
<dbReference type="Pfam" id="PF13585">
    <property type="entry name" value="CHU_C"/>
    <property type="match status" value="1"/>
</dbReference>
<dbReference type="InterPro" id="IPR003599">
    <property type="entry name" value="Ig_sub"/>
</dbReference>
<sequence length="4080" mass="438363">MRNGKISTLIKFIFTVLFLCVFFMLPKTVLAQYDYEHYVPPFYNGSSNNGDIGYHKAVLSTNSVKDVKVDIYKGASTLLGSVTIKLGSPVQYTFKTVGEANGNKGRIAEYPNNYNFPWNVVGAKELNVVLPDEGLRFFSSDAPFFVNMRHSTDVQGGSLTTKGTYAYGTEFLSGHVYTDVNHSTSRRSHFISVMATEDNTTVNFTDIKCSMLTEYDDKGDGISSNDDLKVKWVNPADVITPSRTLNKGESYIIAVDHNLPGFTNAMNDGMNGTSVTSDKPIVVNTGSWTSGPSDGQDIGIDQIVPIDQLRDEYIVMRGEGAVRTEQPIVVATEDDTEVFVNGVSKGTIASKGGFLALPDPYDSNGNAFISTGGKSVYVYQTLSGDKKTIGPTVGMNFIPPVSTSGIREVTVPFADLLSERAVQGVITILVQSNAVVYYAKNGDPTLHPISEITTAPVKIDGHPEWEIYKLTEMSGNYRFYANKAINVAWLVKSGYVGAAGYYSGFTKEISKITPDLDVDAGGELDLICESYDDDISVAIKDPVPDFYEWYVNDFTEDPIIVNGPLVVPAPDVETSYYVVGSYRDPLMDQLYNGSFFEQAADSDYTEVFGNLQLPGEYSVVIQTTDANPSFKNPSFTDMDNDLMFMAISDQKGDTIYRGTSIDVVDGFNYIIKLHGRSVVNAEYTQPQNIKVLVNGDTIIDNFKIDDPNDWQSVSAMWKPGTASNAVIKLLNNNPSGVNSAFALDSITFVQAVQDTAVFVARVIPNYSYGNNGATEHFCKGVTNSLDVSNGDTSWYTYSWSKDGGDLEDGAVYSGVKSHELVFIDPQDSQEGEYVCEIGFKPEYQDCGTSESTVSVSLTVLVDEVAKVTIDADKTNFCAGASATLNALVEGDAGEVKWFVNGDASPVSLENPYTFNYPTGIYTVRCEAENGCGVAFDEITINVLSAPVLNSLTTNDDLCEGQPIILTADAVGNGVLTYTWRRDATVLTETGSVLNYPASITDREATFKVKVSSVYTIGDETIECPNSTGLAVYDLDVFPLVTFDQPLVDATVCEGSNHSFNVTMDYPGAFYNYQWDKDGVDLLNNLSSHNLSAVTPAVHEGNYKVVVTNRCNSEFSEADLIVTPEIEVNGFDLDKTGPFCIATDVTATFDVVNNGATYIYQVIDPTGVTTTITNPYTFTLDATNEGKWEFLVSSTCDAPVLFTSNLNMHEDFGTLTVADVGTCIGETITFEASVLDIPAASTLTYAWTDNLGNPIGTNSDQLEIVNVQDANFGTYSVLVTDQCGNNKTETGELTKEAVTSPSTAAATTVCEGDAFSATITYLGTPTFEWRFNDPVSGPVVSTTETLNIAATTLADAGVYYCNVELICGTNIVIQRELIVNAHIAVVGPLLETLNVCDNEKPLLAIDVNGNLSDYRIEWRDGGGTLLRTGSFVQLDTHIAIPIAYTYTANVIGLCETIVKTYKINVHEKPSISAADNSLTECSGLVSMDIAVTGEHNGIVWWKDGAVITDGNADPANFVINPATSPSDDGEYIAKIESDYCNDAQVSILLDVINTIFVTNQSPANTVVCENEATNLFVTATGDDVEYKWYKTIDPATTLSDQANYDLGNIVSAQAGEYKCDLFNDAACGNQTLTFNVVVNKHATVTNPLSVTMCETDADPVFTVTGTGEAPVTYQWYDKDDIAVAEVSATTNTLTVTSPVDGQSYYCIVSGSSCDDAKSNKASLTIIKNVSVTDPSDLTISDGANASFTVVASGEPAYSYQWQENTGSGWNDLANGGKYSGTDLATLKITGADQATFDGNQYRCEVVSSGAICASSVTSNLAILTVTEVTKIAVQPNGTTVCFNDNATLSVEGASAGLTYTWYYKKGAGAYETAVGKDGMSVSLSGNVSTLTIPADDLDINNWAFQCVVSDGVSTDQTSNEVLVTVLEDIAVTTADATFTPCENDAFSLSVVATGDAIKYKWYKVGAEATILSTSTSYNLGNIALTDAGTYKCEIYNDLGCNDLERTFVVDVKNHATITNPTDVTMCASGVNPTFTANGTAEGTLTYEWFDKDDNLVVGATTNILTVASPVNGQSYYAVASGDFCDDATSNRASLTVLAEVSTTDPVDVTIADGGTASFEVTASGEPTYSYQWQEDSGSGFADIVDADEYSGATTSKLTIAGALSANGFNNNLYRCIVTSSSCSDIATSLPARLVLDNIIKILVQPDNQKICETNTATFVVEGTVAVTGFTWRYNDGSGYADADGILGMSVSTVGQVSTLTVTTTDTSKDSWLFRCILTDGLTSDPTNAVSLEVYETINVTTAVINNLQECEGEALVLSVATDAGSNIQYKWYESTTPGTVLSTSANYDLGNISLANELTYECLVYNDLGCGDITISYIIDVQEDATVTNPTDKIVCASDTNIDFDVTATAEGTVTYEWFDKDDVSVGNAATLTIAVPVHGQSYYCVVSGDACNDATSEIATLTVYEEVSIVDQPLDVTIPDGGNASFTVNVAGEPDYTYQWEENSGSGWSALANGGKYSGVDSQTLTVSGADKLTFDTNQYRCVVGNTKCSANATSDPATLTITSVVKIFGQPDNMEACLPNAVVYEIIGSTAGLAYEWEYSTDGVTYNTVTAVPEIAVVNDAAGSKLTIATTTLAMNTWTFHCIVKDGLSADETSSVVSLTVVEPVNFDPLVDENLCFGIEKQISLANVSGTGPISFSWSDGVSEVSTTTDLSIGASDNGNYAVTVSNGSVCPDKTDDLDVLHYSELSLDTWSNTDQACIGDTEVLSVGIANKDALLPTETYQWYKDGAPISTDPTYNIVATDKSQSGLYKVEVWDGCSTETISGYVNVYENIVATTTWDAETTICSGTELRLETEVTGDVSSYTWTKDGGALTANSSYLKASVDASDAGTYVCTVSGYCGADIIYTIDVTVLDAPEITTGIDALTDVCEGDPLALGPIVVTGTHDDPIWTLSDNVTNVVTTALELDLGTATLTEAGNYKVSVSNICGTDVSYGNQVVNPTPAIDPIAAQTVCEGDDVVFRSNATGAGISYQWLVDGVDQMVNAPELVLNGGVVLPFDLNTEKVYNVECIITTSCGTASAVTSLTVKPRTVLHATLKNVVKYIGEDYTMTVDVSGVGLGFEWIHEALDGTKTPLGISGNEVVLTDISMADAGYYTCKITGTCGQRLASGKLTVKEPVTIGTGLNAFEEKCVGDPLNLAIVASGQITSIKWYKDNVLMPAETNLNVFIPALTLTDAGEYKCEIVGEGTSGITEISIVRVYSQTVLNASLADTTLCENAMLDWIPNVEGTSTQTYKWYLDGAEVFEGKILHYDALALSHEGNYEVQVTSLCGDVASSANLEVIELPVFVSASAGQEVCENYPLVEFSVEYTGESLRYQWRKDGVDLLGETTQTLSLTFIQIDDAGNYTCKVYSTCGEEISPAASLSVTPQLKILSNQADIEVCTGEDVVLVADVEGINVTYQWKLNGIDLDIATYPEANSATLNLMATTSSDNGYYTCIVSDDCTASRSTKPTELVVNELPNTEIFGRMILCAKEDRVTYVTIDQPDLNYGWDVTGGIFAGPEEGVRTRITWGELTDGTLSVTLTDVVTGCKSKVDSAVVLHALPIVNLEDLESEGVCKEEFELTGGFPEGGIYWVNGISQTVFNPSDRGAGNYAVHYSYTDEYGCSNVTPIKDLQVDVLPVVDITDDFTVGSCTPTQLTASTDEDNIQWFKIQDNNRVLPLDLDDANSLTPTFTPGESQVLLASVKDEHACEGIDILNLDVAPLPVVTTINDTTVGRCNQLVLITDIVGDQDVISWTNPDHLDDANVRSPKIIDAPEGTHTYTISVTDLYGCDATGEVKVTMVDNPTLGEDKFGCEGDSFEINLAGLDNPFWSNSDWTNPEREEVNALDSYTVETPGQYLLEVSNEYNCGDEQLFVINPLPDLGLKDTLLFEGQTITLGPNLPSEFAPYFFEWQDGSILQRLDVSEEGEYILKVEDNIGCTTIDTSYVTVKPVGIEAPNAFIPLGDDDNNRFYLKEINVIEEFEMYVYDRWGELLFKTKEAGRNGGWDGKYKGKLCPAGAYVWVAFINGELTNKGTFVLVR</sequence>
<dbReference type="SMART" id="SM00409">
    <property type="entry name" value="IG"/>
    <property type="match status" value="17"/>
</dbReference>
<dbReference type="PANTHER" id="PTHR44170">
    <property type="entry name" value="PROTEIN SIDEKICK"/>
    <property type="match status" value="1"/>
</dbReference>
<dbReference type="SMART" id="SM00408">
    <property type="entry name" value="IGc2"/>
    <property type="match status" value="6"/>
</dbReference>
<accession>A0ABT5VWR1</accession>